<gene>
    <name evidence="1" type="ORF">BDV26DRAFT_278472</name>
</gene>
<dbReference type="Gene3D" id="3.80.10.10">
    <property type="entry name" value="Ribonuclease Inhibitor"/>
    <property type="match status" value="1"/>
</dbReference>
<keyword evidence="2" id="KW-1185">Reference proteome</keyword>
<reference evidence="1 2" key="1">
    <citation type="submission" date="2019-04" db="EMBL/GenBank/DDBJ databases">
        <title>Friends and foes A comparative genomics studyof 23 Aspergillus species from section Flavi.</title>
        <authorList>
            <consortium name="DOE Joint Genome Institute"/>
            <person name="Kjaerbolling I."/>
            <person name="Vesth T."/>
            <person name="Frisvad J.C."/>
            <person name="Nybo J.L."/>
            <person name="Theobald S."/>
            <person name="Kildgaard S."/>
            <person name="Isbrandt T."/>
            <person name="Kuo A."/>
            <person name="Sato A."/>
            <person name="Lyhne E.K."/>
            <person name="Kogle M.E."/>
            <person name="Wiebenga A."/>
            <person name="Kun R.S."/>
            <person name="Lubbers R.J."/>
            <person name="Makela M.R."/>
            <person name="Barry K."/>
            <person name="Chovatia M."/>
            <person name="Clum A."/>
            <person name="Daum C."/>
            <person name="Haridas S."/>
            <person name="He G."/>
            <person name="LaButti K."/>
            <person name="Lipzen A."/>
            <person name="Mondo S."/>
            <person name="Riley R."/>
            <person name="Salamov A."/>
            <person name="Simmons B.A."/>
            <person name="Magnuson J.K."/>
            <person name="Henrissat B."/>
            <person name="Mortensen U.H."/>
            <person name="Larsen T.O."/>
            <person name="Devries R.P."/>
            <person name="Grigoriev I.V."/>
            <person name="Machida M."/>
            <person name="Baker S.E."/>
            <person name="Andersen M.R."/>
        </authorList>
    </citation>
    <scope>NUCLEOTIDE SEQUENCE [LARGE SCALE GENOMIC DNA]</scope>
    <source>
        <strain evidence="1 2">IBT 29228</strain>
    </source>
</reference>
<name>A0A5N7BJA2_9EURO</name>
<sequence length="370" mass="42315">MADILQLFMPIIRHHLTISDLSNLARVSHELNDLITPFLYRTVRFHSPGRIDLDDQLLLQLDILGDPRFDKLVYTRRVVVSGWDMQVSLTQVLLTTVMLRQRLQRLRIRMGTNCTPKPFFRPPLDLHNTVRLRVIHLIQVDNILVLQSLGVALKNATQLERLSIWADDRSELKVSSLLERWHTPAQFRLRSLDLRGFSDIGIPAKVMWAAIPTTKLKELTLEFGPRLLVQDSMEFWEASAQAELRPIRLRVNLGVRGIQDFISSFAGLEVFHLVPSDTLRPMEPIRILVDALRRHHSSTLRVLGLCPFLSGPTCMLDVPVMKYLVGALPDIEELRLSQPLMIALCVGYAEIPYGFQTKSLALDMSTGRYF</sequence>
<dbReference type="EMBL" id="ML736167">
    <property type="protein sequence ID" value="KAE8381861.1"/>
    <property type="molecule type" value="Genomic_DNA"/>
</dbReference>
<evidence type="ECO:0000313" key="1">
    <source>
        <dbReference type="EMBL" id="KAE8381861.1"/>
    </source>
</evidence>
<organism evidence="1 2">
    <name type="scientific">Aspergillus bertholletiae</name>
    <dbReference type="NCBI Taxonomy" id="1226010"/>
    <lineage>
        <taxon>Eukaryota</taxon>
        <taxon>Fungi</taxon>
        <taxon>Dikarya</taxon>
        <taxon>Ascomycota</taxon>
        <taxon>Pezizomycotina</taxon>
        <taxon>Eurotiomycetes</taxon>
        <taxon>Eurotiomycetidae</taxon>
        <taxon>Eurotiales</taxon>
        <taxon>Aspergillaceae</taxon>
        <taxon>Aspergillus</taxon>
        <taxon>Aspergillus subgen. Circumdati</taxon>
    </lineage>
</organism>
<protein>
    <recommendedName>
        <fullName evidence="3">F-box domain-containing protein</fullName>
    </recommendedName>
</protein>
<dbReference type="AlphaFoldDB" id="A0A5N7BJA2"/>
<dbReference type="OrthoDB" id="4461187at2759"/>
<dbReference type="Proteomes" id="UP000326198">
    <property type="component" value="Unassembled WGS sequence"/>
</dbReference>
<dbReference type="InterPro" id="IPR032675">
    <property type="entry name" value="LRR_dom_sf"/>
</dbReference>
<evidence type="ECO:0008006" key="3">
    <source>
        <dbReference type="Google" id="ProtNLM"/>
    </source>
</evidence>
<accession>A0A5N7BJA2</accession>
<proteinExistence type="predicted"/>
<evidence type="ECO:0000313" key="2">
    <source>
        <dbReference type="Proteomes" id="UP000326198"/>
    </source>
</evidence>